<dbReference type="OrthoDB" id="8894819at2"/>
<dbReference type="Gene3D" id="3.40.630.30">
    <property type="match status" value="1"/>
</dbReference>
<dbReference type="RefSeq" id="WP_074204022.1">
    <property type="nucleotide sequence ID" value="NZ_FSQW01000001.1"/>
</dbReference>
<keyword evidence="3" id="KW-1185">Reference proteome</keyword>
<proteinExistence type="predicted"/>
<dbReference type="STRING" id="1123272.SAMN02745824_1040"/>
<organism evidence="2 3">
    <name type="scientific">Parasphingorhabdus marina DSM 22363</name>
    <dbReference type="NCBI Taxonomy" id="1123272"/>
    <lineage>
        <taxon>Bacteria</taxon>
        <taxon>Pseudomonadati</taxon>
        <taxon>Pseudomonadota</taxon>
        <taxon>Alphaproteobacteria</taxon>
        <taxon>Sphingomonadales</taxon>
        <taxon>Sphingomonadaceae</taxon>
        <taxon>Parasphingorhabdus</taxon>
    </lineage>
</organism>
<dbReference type="InterPro" id="IPR000182">
    <property type="entry name" value="GNAT_dom"/>
</dbReference>
<dbReference type="EMBL" id="FSQW01000001">
    <property type="protein sequence ID" value="SIN62277.1"/>
    <property type="molecule type" value="Genomic_DNA"/>
</dbReference>
<reference evidence="3" key="1">
    <citation type="submission" date="2016-11" db="EMBL/GenBank/DDBJ databases">
        <authorList>
            <person name="Varghese N."/>
            <person name="Submissions S."/>
        </authorList>
    </citation>
    <scope>NUCLEOTIDE SEQUENCE [LARGE SCALE GENOMIC DNA]</scope>
    <source>
        <strain evidence="3">DSM 22363</strain>
    </source>
</reference>
<dbReference type="SUPFAM" id="SSF55729">
    <property type="entry name" value="Acyl-CoA N-acyltransferases (Nat)"/>
    <property type="match status" value="1"/>
</dbReference>
<name>A0A1N6CUX7_9SPHN</name>
<accession>A0A1N6CUX7</accession>
<evidence type="ECO:0000313" key="2">
    <source>
        <dbReference type="EMBL" id="SIN62277.1"/>
    </source>
</evidence>
<dbReference type="GO" id="GO:0016747">
    <property type="term" value="F:acyltransferase activity, transferring groups other than amino-acyl groups"/>
    <property type="evidence" value="ECO:0007669"/>
    <property type="project" value="InterPro"/>
</dbReference>
<dbReference type="PROSITE" id="PS51186">
    <property type="entry name" value="GNAT"/>
    <property type="match status" value="1"/>
</dbReference>
<dbReference type="InterPro" id="IPR016181">
    <property type="entry name" value="Acyl_CoA_acyltransferase"/>
</dbReference>
<dbReference type="AlphaFoldDB" id="A0A1N6CUX7"/>
<dbReference type="Proteomes" id="UP000185192">
    <property type="component" value="Unassembled WGS sequence"/>
</dbReference>
<gene>
    <name evidence="2" type="ORF">SAMN02745824_1040</name>
</gene>
<feature type="domain" description="N-acetyltransferase" evidence="1">
    <location>
        <begin position="4"/>
        <end position="188"/>
    </location>
</feature>
<sequence>MTDFNTKPLNETTWLDFARLVEANNGVWGGCWCMWYHGKGASADDAAEKRKAKECLVRQGRAHAALVYESGDCVGWCQFGSPNELPRIHNQRAYQKTDPVLPDWRITCFFSGKGHRGNGVASVALEGAIEEIRKLGGGIIEAYPEDIEGRKASSAFLFNGALHMFERQGFERSRQIGKHKWVVVKTIT</sequence>
<evidence type="ECO:0000259" key="1">
    <source>
        <dbReference type="PROSITE" id="PS51186"/>
    </source>
</evidence>
<protein>
    <recommendedName>
        <fullName evidence="1">N-acetyltransferase domain-containing protein</fullName>
    </recommendedName>
</protein>
<evidence type="ECO:0000313" key="3">
    <source>
        <dbReference type="Proteomes" id="UP000185192"/>
    </source>
</evidence>